<protein>
    <submittedName>
        <fullName evidence="1">Substrate-binding periplasmic protein</fullName>
    </submittedName>
</protein>
<sequence>MVLKCLPMQVVHSLLLVLGMVWLTPVWAVQEIRVGAAHFPPYTVRPERGADIGLLSQLLNALNQLQSDYRFVLVPSSIPRRVRDFERGRVDMMMFENPAWGWQGLSYIAVDMGLEDAEVFVAKQYPDRQQNYFDDLKGKRLALFSGYHYAFAGFNPTPKFLTESYNAMLTYSHESNLLMVLRGRADIALMTRSNLIDMLRYAPQAKSELIVSQRIDQTYRHYALLRPQAPIQSQHFAQMMQKLRDNGQLMAIFAPYKIAVVAVEPS</sequence>
<keyword evidence="2" id="KW-1185">Reference proteome</keyword>
<accession>A0ABW7M0D9</accession>
<organism evidence="1 2">
    <name type="scientific">Pseudomonas kulmbachensis</name>
    <dbReference type="NCBI Taxonomy" id="3043408"/>
    <lineage>
        <taxon>Bacteria</taxon>
        <taxon>Pseudomonadati</taxon>
        <taxon>Pseudomonadota</taxon>
        <taxon>Gammaproteobacteria</taxon>
        <taxon>Pseudomonadales</taxon>
        <taxon>Pseudomonadaceae</taxon>
        <taxon>Pseudomonas</taxon>
    </lineage>
</organism>
<dbReference type="RefSeq" id="WP_395247246.1">
    <property type="nucleotide sequence ID" value="NZ_JBINXA010000035.1"/>
</dbReference>
<dbReference type="SUPFAM" id="SSF53850">
    <property type="entry name" value="Periplasmic binding protein-like II"/>
    <property type="match status" value="1"/>
</dbReference>
<dbReference type="EMBL" id="JBINXB010000023">
    <property type="protein sequence ID" value="MFH6567375.1"/>
    <property type="molecule type" value="Genomic_DNA"/>
</dbReference>
<evidence type="ECO:0000313" key="1">
    <source>
        <dbReference type="EMBL" id="MFH6567375.1"/>
    </source>
</evidence>
<name>A0ABW7M0D9_9PSED</name>
<dbReference type="Gene3D" id="3.40.190.10">
    <property type="entry name" value="Periplasmic binding protein-like II"/>
    <property type="match status" value="2"/>
</dbReference>
<evidence type="ECO:0000313" key="2">
    <source>
        <dbReference type="Proteomes" id="UP001609821"/>
    </source>
</evidence>
<gene>
    <name evidence="1" type="ORF">ACHMWK_15545</name>
</gene>
<comment type="caution">
    <text evidence="1">The sequence shown here is derived from an EMBL/GenBank/DDBJ whole genome shotgun (WGS) entry which is preliminary data.</text>
</comment>
<proteinExistence type="predicted"/>
<dbReference type="Proteomes" id="UP001609821">
    <property type="component" value="Unassembled WGS sequence"/>
</dbReference>
<reference evidence="1 2" key="1">
    <citation type="submission" date="2024-10" db="EMBL/GenBank/DDBJ databases">
        <title>Aeromonas and Pseudomonas from the Cagarras Archipelago, Rio de Janeiro, Brazil.</title>
        <authorList>
            <person name="Canellas A.L.B."/>
            <person name="Laport M.S."/>
        </authorList>
    </citation>
    <scope>NUCLEOTIDE SEQUENCE [LARGE SCALE GENOMIC DNA]</scope>
    <source>
        <strain evidence="1 2">CPF-4</strain>
    </source>
</reference>